<sequence length="59" mass="6740">MQAQKQVNSNGLLEIIKAIYYISEAMKVAESYDPKAFELLTEAKDSLVDYLISQVRKDE</sequence>
<proteinExistence type="predicted"/>
<gene>
    <name evidence="1" type="ordered locus">STK_13103</name>
    <name evidence="1" type="ORF">STS150</name>
</gene>
<dbReference type="OrthoDB" id="40642at2157"/>
<evidence type="ECO:0000313" key="2">
    <source>
        <dbReference type="Proteomes" id="UP000001015"/>
    </source>
</evidence>
<dbReference type="Proteomes" id="UP000001015">
    <property type="component" value="Chromosome"/>
</dbReference>
<dbReference type="AlphaFoldDB" id="F9VP15"/>
<dbReference type="EMBL" id="BA000023">
    <property type="protein sequence ID" value="BAK54523.1"/>
    <property type="molecule type" value="Genomic_DNA"/>
</dbReference>
<name>F9VP15_SULTO</name>
<dbReference type="KEGG" id="sto:STK_13103"/>
<organism evidence="1 2">
    <name type="scientific">Sulfurisphaera tokodaii (strain DSM 16993 / JCM 10545 / NBRC 100140 / 7)</name>
    <name type="common">Sulfolobus tokodaii</name>
    <dbReference type="NCBI Taxonomy" id="273063"/>
    <lineage>
        <taxon>Archaea</taxon>
        <taxon>Thermoproteota</taxon>
        <taxon>Thermoprotei</taxon>
        <taxon>Sulfolobales</taxon>
        <taxon>Sulfolobaceae</taxon>
        <taxon>Sulfurisphaera</taxon>
    </lineage>
</organism>
<keyword evidence="2" id="KW-1185">Reference proteome</keyword>
<dbReference type="eggNOG" id="arCOG09993">
    <property type="taxonomic scope" value="Archaea"/>
</dbReference>
<dbReference type="RefSeq" id="WP_052846532.1">
    <property type="nucleotide sequence ID" value="NC_003106.2"/>
</dbReference>
<dbReference type="STRING" id="273063.STK_13103"/>
<evidence type="ECO:0000313" key="1">
    <source>
        <dbReference type="EMBL" id="BAK54523.1"/>
    </source>
</evidence>
<protein>
    <submittedName>
        <fullName evidence="1">Uncharacterized protein</fullName>
    </submittedName>
</protein>
<dbReference type="GeneID" id="25400301"/>
<dbReference type="PATRIC" id="fig|273063.9.peg.1489"/>
<accession>F9VP15</accession>
<reference evidence="2" key="1">
    <citation type="journal article" date="2001" name="DNA Res.">
        <title>Complete genome sequence of an aerobic thermoacidophilic Crenarchaeon, Sulfolobus tokodaii strain7.</title>
        <authorList>
            <person name="Kawarabayasi Y."/>
            <person name="Hino Y."/>
            <person name="Horikawa H."/>
            <person name="Jin-no K."/>
            <person name="Takahashi M."/>
            <person name="Sekine M."/>
            <person name="Baba S."/>
            <person name="Ankai A."/>
            <person name="Kosugi H."/>
            <person name="Hosoyama A."/>
            <person name="Fukui S."/>
            <person name="Nagai Y."/>
            <person name="Nishijima K."/>
            <person name="Otsuka R."/>
            <person name="Nakazawa H."/>
            <person name="Takamiya M."/>
            <person name="Kato Y."/>
            <person name="Yoshizawa T."/>
            <person name="Tanaka T."/>
            <person name="Kudoh Y."/>
            <person name="Yamazaki J."/>
            <person name="Kushida N."/>
            <person name="Oguchi A."/>
            <person name="Aoki K."/>
            <person name="Masuda S."/>
            <person name="Yanagii M."/>
            <person name="Nishimura M."/>
            <person name="Yamagishi A."/>
            <person name="Oshima T."/>
            <person name="Kikuchi H."/>
        </authorList>
    </citation>
    <scope>NUCLEOTIDE SEQUENCE [LARGE SCALE GENOMIC DNA]</scope>
    <source>
        <strain evidence="2">DSM 16993 / JCM 10545 / NBRC 100140 / 7</strain>
    </source>
</reference>